<dbReference type="EMBL" id="RPFJ01000074">
    <property type="protein sequence ID" value="RPD91235.1"/>
    <property type="molecule type" value="Genomic_DNA"/>
</dbReference>
<evidence type="ECO:0000313" key="2">
    <source>
        <dbReference type="EMBL" id="RPD91235.1"/>
    </source>
</evidence>
<gene>
    <name evidence="2" type="ORF">EGM88_14960</name>
</gene>
<dbReference type="OrthoDB" id="1068986at2"/>
<feature type="signal peptide" evidence="1">
    <location>
        <begin position="1"/>
        <end position="19"/>
    </location>
</feature>
<organism evidence="2 3">
    <name type="scientific">Aureibaculum marinum</name>
    <dbReference type="NCBI Taxonomy" id="2487930"/>
    <lineage>
        <taxon>Bacteria</taxon>
        <taxon>Pseudomonadati</taxon>
        <taxon>Bacteroidota</taxon>
        <taxon>Flavobacteriia</taxon>
        <taxon>Flavobacteriales</taxon>
        <taxon>Flavobacteriaceae</taxon>
        <taxon>Aureibaculum</taxon>
    </lineage>
</organism>
<dbReference type="RefSeq" id="WP_123899211.1">
    <property type="nucleotide sequence ID" value="NZ_RPFJ01000074.1"/>
</dbReference>
<comment type="caution">
    <text evidence="2">The sequence shown here is derived from an EMBL/GenBank/DDBJ whole genome shotgun (WGS) entry which is preliminary data.</text>
</comment>
<name>A0A3N4N788_9FLAO</name>
<feature type="chain" id="PRO_5018315744" evidence="1">
    <location>
        <begin position="20"/>
        <end position="247"/>
    </location>
</feature>
<dbReference type="AlphaFoldDB" id="A0A3N4N788"/>
<evidence type="ECO:0000256" key="1">
    <source>
        <dbReference type="SAM" id="SignalP"/>
    </source>
</evidence>
<protein>
    <submittedName>
        <fullName evidence="2">GLPGLI family protein</fullName>
    </submittedName>
</protein>
<dbReference type="InterPro" id="IPR005901">
    <property type="entry name" value="GLPGLI"/>
</dbReference>
<dbReference type="Proteomes" id="UP000270856">
    <property type="component" value="Unassembled WGS sequence"/>
</dbReference>
<dbReference type="NCBIfam" id="TIGR01200">
    <property type="entry name" value="GLPGLI"/>
    <property type="match status" value="1"/>
</dbReference>
<accession>A0A3N4N788</accession>
<keyword evidence="1" id="KW-0732">Signal</keyword>
<proteinExistence type="predicted"/>
<dbReference type="Pfam" id="PF09697">
    <property type="entry name" value="Porph_ging"/>
    <property type="match status" value="1"/>
</dbReference>
<sequence>MRILYITIIFLLCFSSGFSQIEQAVINYGVKFSNNKKDSLNKKNSLAYEKFNKIVKQAENIEMELIYKNGSSSFENAKAMYVDDNQNLLMKLAILFSKLRGNYYAKVKDKNVILEKEFNGTNYLILSNFNKYQWKLGTDVRKISGFSCYKATTIKTYISRKGNIVEVPITAWYTPEIPIALGPKDYVGLPGLILSISEGKITYYATKIDLKANKVNVQFPKKGIKITEKEFEKLTDGTTKAWIKERQ</sequence>
<evidence type="ECO:0000313" key="3">
    <source>
        <dbReference type="Proteomes" id="UP000270856"/>
    </source>
</evidence>
<keyword evidence="3" id="KW-1185">Reference proteome</keyword>
<reference evidence="2 3" key="1">
    <citation type="submission" date="2018-11" db="EMBL/GenBank/DDBJ databases">
        <title>Aureibaculum marinum gen. nov., sp. nov., a member of the family Flavobacteriaceae isolated from the Bohai Sea.</title>
        <authorList>
            <person name="Ji X."/>
        </authorList>
    </citation>
    <scope>NUCLEOTIDE SEQUENCE [LARGE SCALE GENOMIC DNA]</scope>
    <source>
        <strain evidence="2 3">BH-SD17</strain>
    </source>
</reference>